<dbReference type="GeneID" id="303185380"/>
<keyword evidence="1" id="KW-0812">Transmembrane</keyword>
<sequence length="268" mass="28743">MKRRLVTGAYAAFILLGLGWAGWAALSTAGLETIAGGWLGPDATVTSVPRLGQLPWFALMIAVAFYAIWQAVAAQRGMLHRSLRPWVLAAVLCNALWVSFLERDRIGASLAFGIMLLAVLVRVVVMIAKSQLLQQVDRWITRASFGLFTGWLSVIVLVEAVAFCAVSGADSSTLMFKGACALAVLLLALFLCAMSFKNPLGIYLNAGALWVISAIIVDRYTGHANSPAFATVLSVAAVLMCACLFSAVRTRIRALLARRDSQLPPSSQ</sequence>
<evidence type="ECO:0000313" key="3">
    <source>
        <dbReference type="Proteomes" id="UP000235739"/>
    </source>
</evidence>
<accession>A0A2N7S3U1</accession>
<dbReference type="EMBL" id="PNQX01000001">
    <property type="protein sequence ID" value="PMQ20812.1"/>
    <property type="molecule type" value="Genomic_DNA"/>
</dbReference>
<feature type="transmembrane region" description="Helical" evidence="1">
    <location>
        <begin position="229"/>
        <end position="248"/>
    </location>
</feature>
<comment type="caution">
    <text evidence="2">The sequence shown here is derived from an EMBL/GenBank/DDBJ whole genome shotgun (WGS) entry which is preliminary data.</text>
</comment>
<dbReference type="RefSeq" id="WP_013349136.1">
    <property type="nucleotide sequence ID" value="NZ_JBQDNZ010000020.1"/>
</dbReference>
<gene>
    <name evidence="2" type="ORF">CIK84_04285</name>
</gene>
<organism evidence="2 3">
    <name type="scientific">Glutamicibacter arilaitensis</name>
    <dbReference type="NCBI Taxonomy" id="256701"/>
    <lineage>
        <taxon>Bacteria</taxon>
        <taxon>Bacillati</taxon>
        <taxon>Actinomycetota</taxon>
        <taxon>Actinomycetes</taxon>
        <taxon>Micrococcales</taxon>
        <taxon>Micrococcaceae</taxon>
        <taxon>Glutamicibacter</taxon>
    </lineage>
</organism>
<keyword evidence="1" id="KW-1133">Transmembrane helix</keyword>
<feature type="transmembrane region" description="Helical" evidence="1">
    <location>
        <begin position="200"/>
        <end position="217"/>
    </location>
</feature>
<evidence type="ECO:0000313" key="2">
    <source>
        <dbReference type="EMBL" id="PMQ20812.1"/>
    </source>
</evidence>
<proteinExistence type="predicted"/>
<reference evidence="2 3" key="1">
    <citation type="journal article" date="2017" name="Elife">
        <title>Extensive horizontal gene transfer in cheese-associated bacteria.</title>
        <authorList>
            <person name="Bonham K.S."/>
            <person name="Wolfe B.E."/>
            <person name="Dutton R.J."/>
        </authorList>
    </citation>
    <scope>NUCLEOTIDE SEQUENCE [LARGE SCALE GENOMIC DNA]</scope>
    <source>
        <strain evidence="2 3">JB182</strain>
    </source>
</reference>
<protein>
    <recommendedName>
        <fullName evidence="4">Tryptophan-rich sensory protein</fullName>
    </recommendedName>
</protein>
<name>A0A2N7S3U1_9MICC</name>
<feature type="transmembrane region" description="Helical" evidence="1">
    <location>
        <begin position="54"/>
        <end position="71"/>
    </location>
</feature>
<evidence type="ECO:0000256" key="1">
    <source>
        <dbReference type="SAM" id="Phobius"/>
    </source>
</evidence>
<evidence type="ECO:0008006" key="4">
    <source>
        <dbReference type="Google" id="ProtNLM"/>
    </source>
</evidence>
<feature type="transmembrane region" description="Helical" evidence="1">
    <location>
        <begin position="83"/>
        <end position="100"/>
    </location>
</feature>
<feature type="transmembrane region" description="Helical" evidence="1">
    <location>
        <begin position="106"/>
        <end position="125"/>
    </location>
</feature>
<dbReference type="AlphaFoldDB" id="A0A2N7S3U1"/>
<dbReference type="Proteomes" id="UP000235739">
    <property type="component" value="Unassembled WGS sequence"/>
</dbReference>
<feature type="transmembrane region" description="Helical" evidence="1">
    <location>
        <begin position="174"/>
        <end position="193"/>
    </location>
</feature>
<keyword evidence="1" id="KW-0472">Membrane</keyword>
<feature type="transmembrane region" description="Helical" evidence="1">
    <location>
        <begin position="145"/>
        <end position="168"/>
    </location>
</feature>